<keyword evidence="2" id="KW-1185">Reference proteome</keyword>
<proteinExistence type="predicted"/>
<reference evidence="1 2" key="1">
    <citation type="journal article" date="2022" name="New Phytol.">
        <title>Ecological generalism drives hyperdiversity of secondary metabolite gene clusters in xylarialean endophytes.</title>
        <authorList>
            <person name="Franco M.E.E."/>
            <person name="Wisecaver J.H."/>
            <person name="Arnold A.E."/>
            <person name="Ju Y.M."/>
            <person name="Slot J.C."/>
            <person name="Ahrendt S."/>
            <person name="Moore L.P."/>
            <person name="Eastman K.E."/>
            <person name="Scott K."/>
            <person name="Konkel Z."/>
            <person name="Mondo S.J."/>
            <person name="Kuo A."/>
            <person name="Hayes R.D."/>
            <person name="Haridas S."/>
            <person name="Andreopoulos B."/>
            <person name="Riley R."/>
            <person name="LaButti K."/>
            <person name="Pangilinan J."/>
            <person name="Lipzen A."/>
            <person name="Amirebrahimi M."/>
            <person name="Yan J."/>
            <person name="Adam C."/>
            <person name="Keymanesh K."/>
            <person name="Ng V."/>
            <person name="Louie K."/>
            <person name="Northen T."/>
            <person name="Drula E."/>
            <person name="Henrissat B."/>
            <person name="Hsieh H.M."/>
            <person name="Youens-Clark K."/>
            <person name="Lutzoni F."/>
            <person name="Miadlikowska J."/>
            <person name="Eastwood D.C."/>
            <person name="Hamelin R.C."/>
            <person name="Grigoriev I.V."/>
            <person name="U'Ren J.M."/>
        </authorList>
    </citation>
    <scope>NUCLEOTIDE SEQUENCE [LARGE SCALE GENOMIC DNA]</scope>
    <source>
        <strain evidence="1 2">CBS 119005</strain>
    </source>
</reference>
<evidence type="ECO:0000313" key="1">
    <source>
        <dbReference type="EMBL" id="KAI4871184.1"/>
    </source>
</evidence>
<dbReference type="EMBL" id="MU393421">
    <property type="protein sequence ID" value="KAI4871184.1"/>
    <property type="molecule type" value="Genomic_DNA"/>
</dbReference>
<protein>
    <submittedName>
        <fullName evidence="1">Uncharacterized protein</fullName>
    </submittedName>
</protein>
<accession>A0ACB9ZJH3</accession>
<organism evidence="1 2">
    <name type="scientific">Hypoxylon rubiginosum</name>
    <dbReference type="NCBI Taxonomy" id="110542"/>
    <lineage>
        <taxon>Eukaryota</taxon>
        <taxon>Fungi</taxon>
        <taxon>Dikarya</taxon>
        <taxon>Ascomycota</taxon>
        <taxon>Pezizomycotina</taxon>
        <taxon>Sordariomycetes</taxon>
        <taxon>Xylariomycetidae</taxon>
        <taxon>Xylariales</taxon>
        <taxon>Hypoxylaceae</taxon>
        <taxon>Hypoxylon</taxon>
    </lineage>
</organism>
<name>A0ACB9ZJH3_9PEZI</name>
<dbReference type="Proteomes" id="UP001497700">
    <property type="component" value="Unassembled WGS sequence"/>
</dbReference>
<evidence type="ECO:0000313" key="2">
    <source>
        <dbReference type="Proteomes" id="UP001497700"/>
    </source>
</evidence>
<comment type="caution">
    <text evidence="1">The sequence shown here is derived from an EMBL/GenBank/DDBJ whole genome shotgun (WGS) entry which is preliminary data.</text>
</comment>
<sequence>MKTLSALVLLLSTFHRTTADSNLAAQGHQPDSQTIAAYEKSGLCLYYYTSRKPNWSKGLQPCIKYCEDNGGHGYSECDVSSYKDIDIEKNNAFPKYVDDDGFPWVPAPCKCENKDVEGIASEIIDIVAEALAQLDNILCAVFLSAITEIADIGLMFVPGGAAIKGAGKVIQYAKSGYENGMDAAGFYTDWVGQACGVPGWSFSLEDMFMDMVNAPDSMMGDGVASTGCLRKKDKSKCNKRDPKSDPKTSSQVHGGTITRKDDPPKTTEDPKACKVKRAPYKPEPTRLVMGFGDVEERKEEECNNGQTTTTVHRTTTDKAIGYYVQDRKDMPKIVCKKEHTQACYHYRSVMSRWAATSSMTEWTCQATATSSSNSWGKDGQATEKWGSTALATMPGTSGQWVRAPWQHWFPWANGYVYREKTMANGKAAIKGCDRDEFPPRYFWPGDSKAPKDMRQWVRFVPEDQNRGAGGLWSGFCNDHNAASTTKPPGKSKQTYVISANLKSDKAITREENPKGKDKTIHSTVKISTLRAIFSISEFQGLKANDDGLWDNPCYPKALIDDPGWALLTDDKWYEDHPASAQNTANYRKAPSEAAVSAAKGRVDAARKAGEKLDTIEAIGLQGMMGKLRFKTEKDMWEKMVGTNDGQIPEELWGLLPTIPAFKKPKKRSLVDAAAANGTLSLEDRDADGLDWDGDEDDVESMSDEELRMWLEDYEELMRRMYEDGEESRTTPPEVLAEPTLAPGDGRDQPTPAMAGSVASGGMPRPTDV</sequence>
<gene>
    <name evidence="1" type="ORF">F4820DRAFT_401782</name>
</gene>